<keyword evidence="1" id="KW-0489">Methyltransferase</keyword>
<accession>A0A0B0IJ45</accession>
<dbReference type="Gene3D" id="3.40.50.150">
    <property type="entry name" value="Vaccinia Virus protein VP39"/>
    <property type="match status" value="1"/>
</dbReference>
<dbReference type="InterPro" id="IPR010719">
    <property type="entry name" value="MnmM_MeTrfase"/>
</dbReference>
<sequence length="190" mass="20937">MNVLGVLPFARFLLENALEPGDYAVDGTVGNGHDTVFLANLVGENGRVYGFDIQPQAIEQATARVIEHQLLERVTLFQKGHEEVRSLIPETEHTKIKGAIFNLGYLPGGDKSIVTEATTTIASISALLDIMPKGGTIVLVIYHGHEGGKREKDALLSFLEQYDQRLAHVLKYEFINQANDPPFVVAVEKR</sequence>
<evidence type="ECO:0000313" key="1">
    <source>
        <dbReference type="EMBL" id="KHF39696.1"/>
    </source>
</evidence>
<dbReference type="GO" id="GO:0008168">
    <property type="term" value="F:methyltransferase activity"/>
    <property type="evidence" value="ECO:0007669"/>
    <property type="project" value="UniProtKB-KW"/>
</dbReference>
<dbReference type="SUPFAM" id="SSF53335">
    <property type="entry name" value="S-adenosyl-L-methionine-dependent methyltransferases"/>
    <property type="match status" value="1"/>
</dbReference>
<comment type="caution">
    <text evidence="1">The sequence shown here is derived from an EMBL/GenBank/DDBJ whole genome shotgun (WGS) entry which is preliminary data.</text>
</comment>
<dbReference type="PANTHER" id="PTHR35276">
    <property type="entry name" value="S-ADENOSYL-L-METHIONINE-DEPENDENT METHYLTRANSFERASES SUPERFAMILY PROTEIN"/>
    <property type="match status" value="1"/>
</dbReference>
<dbReference type="InterPro" id="IPR029063">
    <property type="entry name" value="SAM-dependent_MTases_sf"/>
</dbReference>
<dbReference type="STRING" id="333138.LQ50_13790"/>
<dbReference type="GO" id="GO:0032259">
    <property type="term" value="P:methylation"/>
    <property type="evidence" value="ECO:0007669"/>
    <property type="project" value="UniProtKB-KW"/>
</dbReference>
<proteinExistence type="predicted"/>
<dbReference type="Pfam" id="PF06962">
    <property type="entry name" value="rRNA_methylase"/>
    <property type="match status" value="1"/>
</dbReference>
<dbReference type="eggNOG" id="COG2519">
    <property type="taxonomic scope" value="Bacteria"/>
</dbReference>
<dbReference type="EMBL" id="JRJU01000016">
    <property type="protein sequence ID" value="KHF39696.1"/>
    <property type="molecule type" value="Genomic_DNA"/>
</dbReference>
<dbReference type="PANTHER" id="PTHR35276:SF1">
    <property type="entry name" value="TRNA (MNM(5)S(2)U34)-METHYLTRANSFERASE, CHLOROPLASTIC"/>
    <property type="match status" value="1"/>
</dbReference>
<dbReference type="Proteomes" id="UP000030832">
    <property type="component" value="Unassembled WGS sequence"/>
</dbReference>
<gene>
    <name evidence="1" type="ORF">LQ50_13790</name>
</gene>
<keyword evidence="1" id="KW-0808">Transferase</keyword>
<dbReference type="RefSeq" id="WP_034629942.1">
    <property type="nucleotide sequence ID" value="NZ_JRJU01000016.1"/>
</dbReference>
<organism evidence="1 2">
    <name type="scientific">Halalkalibacter okhensis</name>
    <dbReference type="NCBI Taxonomy" id="333138"/>
    <lineage>
        <taxon>Bacteria</taxon>
        <taxon>Bacillati</taxon>
        <taxon>Bacillota</taxon>
        <taxon>Bacilli</taxon>
        <taxon>Bacillales</taxon>
        <taxon>Bacillaceae</taxon>
        <taxon>Halalkalibacter</taxon>
    </lineage>
</organism>
<evidence type="ECO:0000313" key="2">
    <source>
        <dbReference type="Proteomes" id="UP000030832"/>
    </source>
</evidence>
<keyword evidence="2" id="KW-1185">Reference proteome</keyword>
<dbReference type="OrthoDB" id="9792989at2"/>
<name>A0A0B0IJ45_9BACI</name>
<dbReference type="AlphaFoldDB" id="A0A0B0IJ45"/>
<protein>
    <submittedName>
        <fullName evidence="1">rRNA methyltransferase</fullName>
    </submittedName>
</protein>
<reference evidence="1 2" key="1">
    <citation type="submission" date="2014-09" db="EMBL/GenBank/DDBJ databases">
        <title>Genome sequencing and annotation of Bacillus Okhensis strain Kh10-101T.</title>
        <authorList>
            <person name="Prakash J.S."/>
        </authorList>
    </citation>
    <scope>NUCLEOTIDE SEQUENCE [LARGE SCALE GENOMIC DNA]</scope>
    <source>
        <strain evidence="2">Kh10-101T</strain>
    </source>
</reference>